<dbReference type="HAMAP" id="MF_00074">
    <property type="entry name" value="16SrRNA_methyltr_G"/>
    <property type="match status" value="1"/>
</dbReference>
<reference evidence="4" key="1">
    <citation type="submission" date="2009-10" db="EMBL/GenBank/DDBJ databases">
        <title>Diversity of trophic interactions inside an arsenic-rich microbial ecosystem.</title>
        <authorList>
            <person name="Bertin P.N."/>
            <person name="Heinrich-Salmeron A."/>
            <person name="Pelletier E."/>
            <person name="Goulhen-Chollet F."/>
            <person name="Arsene-Ploetze F."/>
            <person name="Gallien S."/>
            <person name="Calteau A."/>
            <person name="Vallenet D."/>
            <person name="Casiot C."/>
            <person name="Chane-Woon-Ming B."/>
            <person name="Giloteaux L."/>
            <person name="Barakat M."/>
            <person name="Bonnefoy V."/>
            <person name="Bruneel O."/>
            <person name="Chandler M."/>
            <person name="Cleiss J."/>
            <person name="Duran R."/>
            <person name="Elbaz-Poulichet F."/>
            <person name="Fonknechten N."/>
            <person name="Lauga B."/>
            <person name="Mornico D."/>
            <person name="Ortet P."/>
            <person name="Schaeffer C."/>
            <person name="Siguier P."/>
            <person name="Alexander Thil Smith A."/>
            <person name="Van Dorsselaer A."/>
            <person name="Weissenbach J."/>
            <person name="Medigue C."/>
            <person name="Le Paslier D."/>
        </authorList>
    </citation>
    <scope>NUCLEOTIDE SEQUENCE</scope>
</reference>
<evidence type="ECO:0000256" key="2">
    <source>
        <dbReference type="ARBA" id="ARBA00022552"/>
    </source>
</evidence>
<organism evidence="4">
    <name type="scientific">mine drainage metagenome</name>
    <dbReference type="NCBI Taxonomy" id="410659"/>
    <lineage>
        <taxon>unclassified sequences</taxon>
        <taxon>metagenomes</taxon>
        <taxon>ecological metagenomes</taxon>
    </lineage>
</organism>
<keyword evidence="1" id="KW-0963">Cytoplasm</keyword>
<sequence length="212" mass="23106">MSTHDISGLLAASQQMGVALQTHQAERLLAYITLLEKWNRVHNLTAVRAPEKMVTHHLLDSLAVVPYLVQESRVLDVGSGGGLPGIPLAIVQPEVRVTLLDSNHKKTSFLQQAVIELALNNVDVVTARVEQYAPKGQYTGIICRAFAEMAEVVRLTQALLAPAGRWYMMKGVYPEAELAKLPAGVVVKAIHELNVPNLAASRHLLVLEQVDG</sequence>
<comment type="caution">
    <text evidence="4">The sequence shown here is derived from an EMBL/GenBank/DDBJ whole genome shotgun (WGS) entry which is preliminary data.</text>
</comment>
<accession>E6QUQ5</accession>
<gene>
    <name evidence="4" type="primary">gidB</name>
    <name evidence="4" type="ORF">CARN7_1782</name>
</gene>
<dbReference type="PANTHER" id="PTHR31760">
    <property type="entry name" value="S-ADENOSYL-L-METHIONINE-DEPENDENT METHYLTRANSFERASES SUPERFAMILY PROTEIN"/>
    <property type="match status" value="1"/>
</dbReference>
<dbReference type="EMBL" id="CABR01000115">
    <property type="protein sequence ID" value="CBI10978.1"/>
    <property type="molecule type" value="Genomic_DNA"/>
</dbReference>
<dbReference type="SUPFAM" id="SSF53335">
    <property type="entry name" value="S-adenosyl-L-methionine-dependent methyltransferases"/>
    <property type="match status" value="1"/>
</dbReference>
<keyword evidence="3 4" id="KW-0808">Transferase</keyword>
<name>E6QUQ5_9ZZZZ</name>
<dbReference type="Gene3D" id="3.40.50.150">
    <property type="entry name" value="Vaccinia Virus protein VP39"/>
    <property type="match status" value="1"/>
</dbReference>
<dbReference type="AlphaFoldDB" id="E6QUQ5"/>
<dbReference type="InterPro" id="IPR029063">
    <property type="entry name" value="SAM-dependent_MTases_sf"/>
</dbReference>
<evidence type="ECO:0000313" key="4">
    <source>
        <dbReference type="EMBL" id="CBI10978.1"/>
    </source>
</evidence>
<keyword evidence="4" id="KW-0489">Methyltransferase</keyword>
<protein>
    <submittedName>
        <fullName evidence="4">Methyltransferase gidB (Glucose-inhibited division protein B)</fullName>
    </submittedName>
</protein>
<dbReference type="GO" id="GO:0070043">
    <property type="term" value="F:rRNA (guanine-N7-)-methyltransferase activity"/>
    <property type="evidence" value="ECO:0007669"/>
    <property type="project" value="TreeGrafter"/>
</dbReference>
<dbReference type="PIRSF" id="PIRSF003078">
    <property type="entry name" value="GidB"/>
    <property type="match status" value="1"/>
</dbReference>
<dbReference type="PANTHER" id="PTHR31760:SF0">
    <property type="entry name" value="S-ADENOSYL-L-METHIONINE-DEPENDENT METHYLTRANSFERASES SUPERFAMILY PROTEIN"/>
    <property type="match status" value="1"/>
</dbReference>
<evidence type="ECO:0000256" key="1">
    <source>
        <dbReference type="ARBA" id="ARBA00022490"/>
    </source>
</evidence>
<dbReference type="InterPro" id="IPR003682">
    <property type="entry name" value="rRNA_ssu_MeTfrase_G"/>
</dbReference>
<dbReference type="GO" id="GO:0005829">
    <property type="term" value="C:cytosol"/>
    <property type="evidence" value="ECO:0007669"/>
    <property type="project" value="TreeGrafter"/>
</dbReference>
<dbReference type="Pfam" id="PF02527">
    <property type="entry name" value="GidB"/>
    <property type="match status" value="1"/>
</dbReference>
<dbReference type="CDD" id="cd02440">
    <property type="entry name" value="AdoMet_MTases"/>
    <property type="match status" value="1"/>
</dbReference>
<proteinExistence type="inferred from homology"/>
<dbReference type="NCBIfam" id="TIGR00138">
    <property type="entry name" value="rsmG_gidB"/>
    <property type="match status" value="1"/>
</dbReference>
<keyword evidence="2" id="KW-0698">rRNA processing</keyword>
<evidence type="ECO:0000256" key="3">
    <source>
        <dbReference type="ARBA" id="ARBA00022679"/>
    </source>
</evidence>